<feature type="chain" id="PRO_5035270975" evidence="1">
    <location>
        <begin position="17"/>
        <end position="176"/>
    </location>
</feature>
<dbReference type="EnsemblMetazoa" id="XM_014392735.2">
    <property type="protein sequence ID" value="XP_014248221.1"/>
    <property type="gene ID" value="LOC106665924"/>
</dbReference>
<dbReference type="RefSeq" id="XP_014248221.1">
    <property type="nucleotide sequence ID" value="XM_014392735.2"/>
</dbReference>
<dbReference type="Proteomes" id="UP000494040">
    <property type="component" value="Unassembled WGS sequence"/>
</dbReference>
<protein>
    <submittedName>
        <fullName evidence="2">Uncharacterized protein</fullName>
    </submittedName>
</protein>
<keyword evidence="1" id="KW-0732">Signal</keyword>
<reference evidence="2" key="1">
    <citation type="submission" date="2022-01" db="UniProtKB">
        <authorList>
            <consortium name="EnsemblMetazoa"/>
        </authorList>
    </citation>
    <scope>IDENTIFICATION</scope>
</reference>
<dbReference type="GeneID" id="106665924"/>
<accession>A0A8I6TDZ7</accession>
<dbReference type="KEGG" id="clec:106665924"/>
<evidence type="ECO:0000313" key="2">
    <source>
        <dbReference type="EnsemblMetazoa" id="XP_014248221.1"/>
    </source>
</evidence>
<dbReference type="AlphaFoldDB" id="A0A8I6TDZ7"/>
<organism evidence="2 3">
    <name type="scientific">Cimex lectularius</name>
    <name type="common">Bed bug</name>
    <name type="synonym">Acanthia lectularia</name>
    <dbReference type="NCBI Taxonomy" id="79782"/>
    <lineage>
        <taxon>Eukaryota</taxon>
        <taxon>Metazoa</taxon>
        <taxon>Ecdysozoa</taxon>
        <taxon>Arthropoda</taxon>
        <taxon>Hexapoda</taxon>
        <taxon>Insecta</taxon>
        <taxon>Pterygota</taxon>
        <taxon>Neoptera</taxon>
        <taxon>Paraneoptera</taxon>
        <taxon>Hemiptera</taxon>
        <taxon>Heteroptera</taxon>
        <taxon>Panheteroptera</taxon>
        <taxon>Cimicomorpha</taxon>
        <taxon>Cimicidae</taxon>
        <taxon>Cimex</taxon>
    </lineage>
</organism>
<evidence type="ECO:0000256" key="1">
    <source>
        <dbReference type="SAM" id="SignalP"/>
    </source>
</evidence>
<keyword evidence="3" id="KW-1185">Reference proteome</keyword>
<proteinExistence type="predicted"/>
<feature type="signal peptide" evidence="1">
    <location>
        <begin position="1"/>
        <end position="16"/>
    </location>
</feature>
<evidence type="ECO:0000313" key="3">
    <source>
        <dbReference type="Proteomes" id="UP000494040"/>
    </source>
</evidence>
<sequence length="176" mass="19678">MYRTIFFLSLLLQVLTHPINESTDIKNVEKTLAHTLNNIVGGCKADSLNIDKIKICTELISKMKESPCQNPVLLAFCGLQPSKACPYSHHLFGKKGLPVADMFGFQRKPSLLDPLGLRPKTFNPIITRQKQRRLFEGLLSWGSGTTALSVHTLKQIISDVIHIMAKLAEDTMKSFD</sequence>
<name>A0A8I6TDZ7_CIMLE</name>